<dbReference type="InterPro" id="IPR051712">
    <property type="entry name" value="ARTD-AVP"/>
</dbReference>
<accession>A0A2G9RM51</accession>
<dbReference type="GO" id="GO:0003950">
    <property type="term" value="F:NAD+ poly-ADP-ribosyltransferase activity"/>
    <property type="evidence" value="ECO:0007669"/>
    <property type="project" value="UniProtKB-UniRule"/>
</dbReference>
<dbReference type="Pfam" id="PF00644">
    <property type="entry name" value="PARP"/>
    <property type="match status" value="1"/>
</dbReference>
<dbReference type="SUPFAM" id="SSF56399">
    <property type="entry name" value="ADP-ribosylation"/>
    <property type="match status" value="1"/>
</dbReference>
<keyword evidence="2" id="KW-0520">NAD</keyword>
<evidence type="ECO:0000256" key="2">
    <source>
        <dbReference type="RuleBase" id="RU362114"/>
    </source>
</evidence>
<keyword evidence="2" id="KW-0808">Transferase</keyword>
<evidence type="ECO:0000259" key="3">
    <source>
        <dbReference type="PROSITE" id="PS51059"/>
    </source>
</evidence>
<organism evidence="4">
    <name type="scientific">Aquarana catesbeiana</name>
    <name type="common">American bullfrog</name>
    <name type="synonym">Rana catesbeiana</name>
    <dbReference type="NCBI Taxonomy" id="8400"/>
    <lineage>
        <taxon>Eukaryota</taxon>
        <taxon>Metazoa</taxon>
        <taxon>Chordata</taxon>
        <taxon>Craniata</taxon>
        <taxon>Vertebrata</taxon>
        <taxon>Euteleostomi</taxon>
        <taxon>Amphibia</taxon>
        <taxon>Batrachia</taxon>
        <taxon>Anura</taxon>
        <taxon>Neobatrachia</taxon>
        <taxon>Ranoidea</taxon>
        <taxon>Ranidae</taxon>
        <taxon>Aquarana</taxon>
    </lineage>
</organism>
<gene>
    <name evidence="4" type="ORF">AB205_0087610</name>
</gene>
<dbReference type="AlphaFoldDB" id="A0A2G9RM51"/>
<protein>
    <recommendedName>
        <fullName evidence="2">Poly [ADP-ribose] polymerase</fullName>
        <shortName evidence="2">PARP</shortName>
        <ecNumber evidence="2">2.4.2.-</ecNumber>
    </recommendedName>
</protein>
<dbReference type="EC" id="2.4.2.-" evidence="2"/>
<reference evidence="4" key="1">
    <citation type="submission" date="2017-08" db="EMBL/GenBank/DDBJ databases">
        <title>Assembly of the North American Bullfrog Genome.</title>
        <authorList>
            <person name="Warren R.L."/>
            <person name="Vandervalk B.P."/>
            <person name="Kucuk E."/>
            <person name="Birol I."/>
            <person name="Helbing C."/>
            <person name="Pandoh P."/>
            <person name="Behsaz B."/>
            <person name="Mohamadi H."/>
            <person name="Chu J."/>
            <person name="Jackman S."/>
            <person name="Hammond S.A."/>
            <person name="Veldhoen N."/>
            <person name="Kirk H."/>
            <person name="Zhao Y."/>
            <person name="Coope R."/>
            <person name="Pleasance S."/>
            <person name="Moore R."/>
            <person name="Holt R."/>
        </authorList>
    </citation>
    <scope>NUCLEOTIDE SEQUENCE</scope>
    <source>
        <strain evidence="4">Bruno</strain>
        <tissue evidence="4">Liver</tissue>
    </source>
</reference>
<dbReference type="PROSITE" id="PS51059">
    <property type="entry name" value="PARP_CATALYTIC"/>
    <property type="match status" value="1"/>
</dbReference>
<dbReference type="InterPro" id="IPR012317">
    <property type="entry name" value="Poly(ADP-ribose)pol_cat_dom"/>
</dbReference>
<evidence type="ECO:0000313" key="4">
    <source>
        <dbReference type="EMBL" id="PIO28341.1"/>
    </source>
</evidence>
<dbReference type="PANTHER" id="PTHR45740">
    <property type="entry name" value="POLY [ADP-RIBOSE] POLYMERASE"/>
    <property type="match status" value="1"/>
</dbReference>
<dbReference type="OrthoDB" id="6133115at2759"/>
<dbReference type="GO" id="GO:1990404">
    <property type="term" value="F:NAD+-protein mono-ADP-ribosyltransferase activity"/>
    <property type="evidence" value="ECO:0007669"/>
    <property type="project" value="TreeGrafter"/>
</dbReference>
<comment type="similarity">
    <text evidence="1">Belongs to the ARTD/PARP family.</text>
</comment>
<name>A0A2G9RM51_AQUCT</name>
<evidence type="ECO:0000256" key="1">
    <source>
        <dbReference type="ARBA" id="ARBA00024347"/>
    </source>
</evidence>
<dbReference type="EMBL" id="KV939857">
    <property type="protein sequence ID" value="PIO28341.1"/>
    <property type="molecule type" value="Genomic_DNA"/>
</dbReference>
<dbReference type="PANTHER" id="PTHR45740:SF6">
    <property type="entry name" value="PROTEIN MONO-ADP-RIBOSYLTRANSFERASE PARP12"/>
    <property type="match status" value="1"/>
</dbReference>
<feature type="domain" description="PARP catalytic" evidence="3">
    <location>
        <begin position="12"/>
        <end position="215"/>
    </location>
</feature>
<sequence length="215" mass="24879">MQSDPGIKNRIDPPHSKWEVVPENRYMKFILLHDSSEFTSIVAMFSKTVSNHTVKKIWRVENSNLWMLYNRQKDQMKKKNLANTVDERQLFHGTNPADIDVICSRNFDQNICGTNGIEYGLGSYFARDASYSHKYSIPTSAGRRTMFLAHVLVGDFTEGNPALIHPPQKYGSSQRYDSCVDNKNNPSIFVVFEKDQVYPMYILEYEERKTPCHVN</sequence>
<keyword evidence="2" id="KW-0328">Glycosyltransferase</keyword>
<dbReference type="CDD" id="cd01439">
    <property type="entry name" value="TCCD_inducible_PARP_like"/>
    <property type="match status" value="1"/>
</dbReference>
<dbReference type="Gene3D" id="3.90.228.10">
    <property type="match status" value="1"/>
</dbReference>
<dbReference type="GO" id="GO:0005634">
    <property type="term" value="C:nucleus"/>
    <property type="evidence" value="ECO:0007669"/>
    <property type="project" value="TreeGrafter"/>
</dbReference>
<proteinExistence type="inferred from homology"/>